<evidence type="ECO:0000256" key="2">
    <source>
        <dbReference type="ARBA" id="ARBA00022737"/>
    </source>
</evidence>
<evidence type="ECO:0000256" key="3">
    <source>
        <dbReference type="ARBA" id="ARBA00022771"/>
    </source>
</evidence>
<evidence type="ECO:0000256" key="6">
    <source>
        <dbReference type="SAM" id="MobiDB-lite"/>
    </source>
</evidence>
<dbReference type="AlphaFoldDB" id="A0A182JPT9"/>
<keyword evidence="4" id="KW-0862">Zinc</keyword>
<evidence type="ECO:0000313" key="8">
    <source>
        <dbReference type="EnsemblMetazoa" id="ACHR000523-PA"/>
    </source>
</evidence>
<reference evidence="8" key="2">
    <citation type="submission" date="2020-05" db="UniProtKB">
        <authorList>
            <consortium name="EnsemblMetazoa"/>
        </authorList>
    </citation>
    <scope>IDENTIFICATION</scope>
    <source>
        <strain evidence="8">ACHKN1017</strain>
    </source>
</reference>
<dbReference type="EnsemblMetazoa" id="ACHR000523-RA">
    <property type="protein sequence ID" value="ACHR000523-PA"/>
    <property type="gene ID" value="ACHR000523"/>
</dbReference>
<evidence type="ECO:0000256" key="4">
    <source>
        <dbReference type="ARBA" id="ARBA00022833"/>
    </source>
</evidence>
<protein>
    <recommendedName>
        <fullName evidence="7">C2H2-type domain-containing protein</fullName>
    </recommendedName>
</protein>
<evidence type="ECO:0000256" key="1">
    <source>
        <dbReference type="ARBA" id="ARBA00022723"/>
    </source>
</evidence>
<feature type="domain" description="C2H2-type" evidence="7">
    <location>
        <begin position="175"/>
        <end position="202"/>
    </location>
</feature>
<reference evidence="9" key="1">
    <citation type="submission" date="2013-03" db="EMBL/GenBank/DDBJ databases">
        <title>The Genome Sequence of Anopheles christyi ACHKN1017.</title>
        <authorList>
            <consortium name="The Broad Institute Genomics Platform"/>
            <person name="Neafsey D.E."/>
            <person name="Besansky N."/>
            <person name="Walker B."/>
            <person name="Young S.K."/>
            <person name="Zeng Q."/>
            <person name="Gargeya S."/>
            <person name="Fitzgerald M."/>
            <person name="Haas B."/>
            <person name="Abouelleil A."/>
            <person name="Allen A.W."/>
            <person name="Alvarado L."/>
            <person name="Arachchi H.M."/>
            <person name="Berlin A.M."/>
            <person name="Chapman S.B."/>
            <person name="Gainer-Dewar J."/>
            <person name="Goldberg J."/>
            <person name="Griggs A."/>
            <person name="Gujja S."/>
            <person name="Hansen M."/>
            <person name="Howarth C."/>
            <person name="Imamovic A."/>
            <person name="Ireland A."/>
            <person name="Larimer J."/>
            <person name="McCowan C."/>
            <person name="Murphy C."/>
            <person name="Pearson M."/>
            <person name="Poon T.W."/>
            <person name="Priest M."/>
            <person name="Roberts A."/>
            <person name="Saif S."/>
            <person name="Shea T."/>
            <person name="Sisk P."/>
            <person name="Sykes S."/>
            <person name="Wortman J."/>
            <person name="Nusbaum C."/>
            <person name="Birren B."/>
        </authorList>
    </citation>
    <scope>NUCLEOTIDE SEQUENCE [LARGE SCALE GENOMIC DNA]</scope>
    <source>
        <strain evidence="9">ACHKN1017</strain>
    </source>
</reference>
<dbReference type="GO" id="GO:0008270">
    <property type="term" value="F:zinc ion binding"/>
    <property type="evidence" value="ECO:0007669"/>
    <property type="project" value="UniProtKB-KW"/>
</dbReference>
<dbReference type="STRING" id="43041.A0A182JPT9"/>
<dbReference type="SMART" id="SM00355">
    <property type="entry name" value="ZnF_C2H2"/>
    <property type="match status" value="8"/>
</dbReference>
<dbReference type="PANTHER" id="PTHR24379">
    <property type="entry name" value="KRAB AND ZINC FINGER DOMAIN-CONTAINING"/>
    <property type="match status" value="1"/>
</dbReference>
<sequence length="540" mass="63276">MTYIVQELQQYMPSEICESCYKELTAFLTYRSRLKHVGMLVLGLAYLKNGQAFSLEEYFRNHHTELLSLLQELHITEKQSLSVQDLMEELSTALNSVQDANRKRGNSTSGQQDKECEKTLHMPCKNESLEVNDGANASPLPGDKERTEHICKTCKEAFNTKRDYLQHKRTTHRDHMCDTCGLAFDTKFVLETHRKRHETVRPYKCEYCSLEYFTKAETQLHVRRLHLKAFEVSCSECALTFRTKQMLAQHMKTHSNQRTHTCNVCGFSFKSHTHLNRHTKELHQGVMFKCEHCSASYRRKDKLRMHVEKMHNIQTYFVCDICLQSYDKDEKLQEHKAHHQKPKDLQCAVCLGAYITKEEFDEHLCITYRENYICCERDFKYHFFYNKHMFLEHGVQTNVRVKPVDGILLGQYRAKRKQTERCLKCEQEFPTRQQKKTHMKTCGMVQYYDAVDVIVHEGTGTVLQTLQLTQLLLSQGVFSFGQPCYIGSGSSRLTSRACIAWLLSNPMETVRLWRTAKCRPPVQVMLEPIVRMLRYRQLAV</sequence>
<keyword evidence="3 5" id="KW-0863">Zinc-finger</keyword>
<evidence type="ECO:0000256" key="5">
    <source>
        <dbReference type="PROSITE-ProRule" id="PRU00042"/>
    </source>
</evidence>
<dbReference type="InterPro" id="IPR013087">
    <property type="entry name" value="Znf_C2H2_type"/>
</dbReference>
<feature type="domain" description="C2H2-type" evidence="7">
    <location>
        <begin position="149"/>
        <end position="172"/>
    </location>
</feature>
<keyword evidence="9" id="KW-1185">Reference proteome</keyword>
<feature type="domain" description="C2H2-type" evidence="7">
    <location>
        <begin position="317"/>
        <end position="344"/>
    </location>
</feature>
<organism evidence="8 9">
    <name type="scientific">Anopheles christyi</name>
    <dbReference type="NCBI Taxonomy" id="43041"/>
    <lineage>
        <taxon>Eukaryota</taxon>
        <taxon>Metazoa</taxon>
        <taxon>Ecdysozoa</taxon>
        <taxon>Arthropoda</taxon>
        <taxon>Hexapoda</taxon>
        <taxon>Insecta</taxon>
        <taxon>Pterygota</taxon>
        <taxon>Neoptera</taxon>
        <taxon>Endopterygota</taxon>
        <taxon>Diptera</taxon>
        <taxon>Nematocera</taxon>
        <taxon>Culicoidea</taxon>
        <taxon>Culicidae</taxon>
        <taxon>Anophelinae</taxon>
        <taxon>Anopheles</taxon>
    </lineage>
</organism>
<dbReference type="InterPro" id="IPR036236">
    <property type="entry name" value="Znf_C2H2_sf"/>
</dbReference>
<dbReference type="PROSITE" id="PS00028">
    <property type="entry name" value="ZINC_FINGER_C2H2_1"/>
    <property type="match status" value="6"/>
</dbReference>
<feature type="domain" description="C2H2-type" evidence="7">
    <location>
        <begin position="232"/>
        <end position="259"/>
    </location>
</feature>
<accession>A0A182JPT9</accession>
<dbReference type="VEuPathDB" id="VectorBase:ACHR000523"/>
<evidence type="ECO:0000259" key="7">
    <source>
        <dbReference type="PROSITE" id="PS50157"/>
    </source>
</evidence>
<dbReference type="PROSITE" id="PS50157">
    <property type="entry name" value="ZINC_FINGER_C2H2_2"/>
    <property type="match status" value="6"/>
</dbReference>
<dbReference type="SUPFAM" id="SSF57667">
    <property type="entry name" value="beta-beta-alpha zinc fingers"/>
    <property type="match status" value="3"/>
</dbReference>
<dbReference type="Gene3D" id="3.30.160.60">
    <property type="entry name" value="Classic Zinc Finger"/>
    <property type="match status" value="4"/>
</dbReference>
<evidence type="ECO:0000313" key="9">
    <source>
        <dbReference type="Proteomes" id="UP000075881"/>
    </source>
</evidence>
<dbReference type="Proteomes" id="UP000075881">
    <property type="component" value="Unassembled WGS sequence"/>
</dbReference>
<keyword evidence="2" id="KW-0677">Repeat</keyword>
<feature type="domain" description="C2H2-type" evidence="7">
    <location>
        <begin position="288"/>
        <end position="311"/>
    </location>
</feature>
<proteinExistence type="predicted"/>
<feature type="region of interest" description="Disordered" evidence="6">
    <location>
        <begin position="97"/>
        <end position="116"/>
    </location>
</feature>
<dbReference type="PANTHER" id="PTHR24379:SF121">
    <property type="entry name" value="C2H2-TYPE DOMAIN-CONTAINING PROTEIN"/>
    <property type="match status" value="1"/>
</dbReference>
<feature type="domain" description="C2H2-type" evidence="7">
    <location>
        <begin position="260"/>
        <end position="285"/>
    </location>
</feature>
<dbReference type="Pfam" id="PF00096">
    <property type="entry name" value="zf-C2H2"/>
    <property type="match status" value="2"/>
</dbReference>
<keyword evidence="1" id="KW-0479">Metal-binding</keyword>
<name>A0A182JPT9_9DIPT</name>